<feature type="active site" description="Nucleophile" evidence="9 11">
    <location>
        <position position="409"/>
    </location>
</feature>
<evidence type="ECO:0000256" key="11">
    <source>
        <dbReference type="PROSITE-ProRule" id="PRU10055"/>
    </source>
</evidence>
<keyword evidence="7 12" id="KW-0326">Glycosidase</keyword>
<protein>
    <recommendedName>
        <fullName evidence="3 12">Beta-glucosidase</fullName>
        <ecNumber evidence="3 12">3.2.1.21</ecNumber>
    </recommendedName>
</protein>
<feature type="binding site" evidence="10">
    <location>
        <position position="166"/>
    </location>
    <ligand>
        <name>substrate</name>
    </ligand>
</feature>
<feature type="binding site" evidence="10">
    <location>
        <position position="345"/>
    </location>
    <ligand>
        <name>substrate</name>
    </ligand>
</feature>
<dbReference type="PANTHER" id="PTHR10353">
    <property type="entry name" value="GLYCOSYL HYDROLASE"/>
    <property type="match status" value="1"/>
</dbReference>
<organism evidence="13 14">
    <name type="scientific">Actinospica durhamensis</name>
    <dbReference type="NCBI Taxonomy" id="1508375"/>
    <lineage>
        <taxon>Bacteria</taxon>
        <taxon>Bacillati</taxon>
        <taxon>Actinomycetota</taxon>
        <taxon>Actinomycetes</taxon>
        <taxon>Catenulisporales</taxon>
        <taxon>Actinospicaceae</taxon>
        <taxon>Actinospica</taxon>
    </lineage>
</organism>
<evidence type="ECO:0000256" key="7">
    <source>
        <dbReference type="ARBA" id="ARBA00023295"/>
    </source>
</evidence>
<keyword evidence="6" id="KW-0119">Carbohydrate metabolism</keyword>
<proteinExistence type="inferred from homology"/>
<dbReference type="NCBIfam" id="TIGR03356">
    <property type="entry name" value="BGL"/>
    <property type="match status" value="1"/>
</dbReference>
<dbReference type="InterPro" id="IPR018120">
    <property type="entry name" value="Glyco_hydro_1_AS"/>
</dbReference>
<feature type="binding site" evidence="10">
    <location>
        <position position="210"/>
    </location>
    <ligand>
        <name>substrate</name>
    </ligand>
</feature>
<sequence length="509" mass="55414">MNFPTASESAAVAGTASGIHNAPPNGPAPELGSLAALAGVSPASALRIAQLPRDFRWGAATSGYQIEGAVAEDGRGPSVWDTFCRVPGAIDNGDIGDLACDHYHRMPEDVALIKELDLDVYRFSVAWPRVQPGGRGPANAAGLDFYERLVDALLEAGVDPWPTLFHWDTPQELEDAGGWPNRDTAYRFADYAELVYNRFGDRVRTWTTLNEPSVVTTHGYLGGVHAPGRTSLADAAAAAHHQLLGHGLAGQRMRELAASAGNDFKLAVTLNLGPATPASDTPEDLDAVRRADAMNNRMYLDPLWYKRYPTDLIADLEAEGVSIPVQDGDLEIIGAPIDSLGVNFYFGQQLSGRTEDGATHDAQGRPVSRHVLQGLPQTHMGWEIMPHDFASLLIRVGREYPGVPVYITENGAAFDDKPDETGYVHDADRVGYIADHLAAVAEAREQGTDIQGYFVWSLLDNFEWAFGFDKRFGIIRVDFETFKRTPKLSARWFTETLRQVRAGSGDAQA</sequence>
<name>A0A941EK26_9ACTN</name>
<gene>
    <name evidence="13" type="ORF">KDL01_03235</name>
</gene>
<keyword evidence="5" id="KW-0136">Cellulose degradation</keyword>
<feature type="binding site" evidence="10">
    <location>
        <position position="456"/>
    </location>
    <ligand>
        <name>substrate</name>
    </ligand>
</feature>
<evidence type="ECO:0000256" key="5">
    <source>
        <dbReference type="ARBA" id="ARBA00023001"/>
    </source>
</evidence>
<evidence type="ECO:0000256" key="2">
    <source>
        <dbReference type="ARBA" id="ARBA00010838"/>
    </source>
</evidence>
<dbReference type="InterPro" id="IPR033132">
    <property type="entry name" value="GH_1_N_CS"/>
</dbReference>
<dbReference type="RefSeq" id="WP_212526790.1">
    <property type="nucleotide sequence ID" value="NZ_JAGSOG010000008.1"/>
</dbReference>
<evidence type="ECO:0000256" key="6">
    <source>
        <dbReference type="ARBA" id="ARBA00023277"/>
    </source>
</evidence>
<dbReference type="InterPro" id="IPR017853">
    <property type="entry name" value="GH"/>
</dbReference>
<dbReference type="GO" id="GO:0030245">
    <property type="term" value="P:cellulose catabolic process"/>
    <property type="evidence" value="ECO:0007669"/>
    <property type="project" value="UniProtKB-KW"/>
</dbReference>
<evidence type="ECO:0000256" key="3">
    <source>
        <dbReference type="ARBA" id="ARBA00012744"/>
    </source>
</evidence>
<evidence type="ECO:0000256" key="12">
    <source>
        <dbReference type="RuleBase" id="RU361175"/>
    </source>
</evidence>
<dbReference type="InterPro" id="IPR017736">
    <property type="entry name" value="Glyco_hydro_1_beta-glucosidase"/>
</dbReference>
<evidence type="ECO:0000256" key="4">
    <source>
        <dbReference type="ARBA" id="ARBA00022801"/>
    </source>
</evidence>
<evidence type="ECO:0000256" key="10">
    <source>
        <dbReference type="PIRSR" id="PIRSR617736-2"/>
    </source>
</evidence>
<dbReference type="GO" id="GO:0005829">
    <property type="term" value="C:cytosol"/>
    <property type="evidence" value="ECO:0007669"/>
    <property type="project" value="TreeGrafter"/>
</dbReference>
<evidence type="ECO:0000313" key="13">
    <source>
        <dbReference type="EMBL" id="MBR7832255.1"/>
    </source>
</evidence>
<dbReference type="PROSITE" id="PS00653">
    <property type="entry name" value="GLYCOSYL_HYDROL_F1_2"/>
    <property type="match status" value="1"/>
</dbReference>
<dbReference type="SUPFAM" id="SSF51445">
    <property type="entry name" value="(Trans)glycosidases"/>
    <property type="match status" value="1"/>
</dbReference>
<feature type="active site" description="Proton donor" evidence="9">
    <location>
        <position position="211"/>
    </location>
</feature>
<evidence type="ECO:0000313" key="14">
    <source>
        <dbReference type="Proteomes" id="UP000675781"/>
    </source>
</evidence>
<reference evidence="13" key="1">
    <citation type="submission" date="2021-04" db="EMBL/GenBank/DDBJ databases">
        <title>Genome based classification of Actinospica acidithermotolerans sp. nov., an actinobacterium isolated from an Indonesian hot spring.</title>
        <authorList>
            <person name="Kusuma A.B."/>
            <person name="Putra K.E."/>
            <person name="Nafisah S."/>
            <person name="Loh J."/>
            <person name="Nouioui I."/>
            <person name="Goodfellow M."/>
        </authorList>
    </citation>
    <scope>NUCLEOTIDE SEQUENCE</scope>
    <source>
        <strain evidence="13">CSCA 57</strain>
    </source>
</reference>
<keyword evidence="4 12" id="KW-0378">Hydrolase</keyword>
<dbReference type="GO" id="GO:0008422">
    <property type="term" value="F:beta-glucosidase activity"/>
    <property type="evidence" value="ECO:0007669"/>
    <property type="project" value="UniProtKB-EC"/>
</dbReference>
<keyword evidence="14" id="KW-1185">Reference proteome</keyword>
<dbReference type="EC" id="3.2.1.21" evidence="3 12"/>
<dbReference type="AlphaFoldDB" id="A0A941EK26"/>
<comment type="catalytic activity">
    <reaction evidence="1 12">
        <text>Hydrolysis of terminal, non-reducing beta-D-glucosyl residues with release of beta-D-glucose.</text>
        <dbReference type="EC" id="3.2.1.21"/>
    </reaction>
</comment>
<dbReference type="FunFam" id="3.20.20.80:FF:000004">
    <property type="entry name" value="Beta-glucosidase 6-phospho-beta-glucosidase"/>
    <property type="match status" value="1"/>
</dbReference>
<dbReference type="EMBL" id="JAGSOG010000008">
    <property type="protein sequence ID" value="MBR7832255.1"/>
    <property type="molecule type" value="Genomic_DNA"/>
</dbReference>
<feature type="binding site" evidence="10">
    <location>
        <position position="65"/>
    </location>
    <ligand>
        <name>substrate</name>
    </ligand>
</feature>
<comment type="similarity">
    <text evidence="2 12">Belongs to the glycosyl hydrolase 1 family.</text>
</comment>
<dbReference type="Gene3D" id="3.20.20.80">
    <property type="entry name" value="Glycosidases"/>
    <property type="match status" value="1"/>
</dbReference>
<dbReference type="PROSITE" id="PS00572">
    <property type="entry name" value="GLYCOSYL_HYDROL_F1_1"/>
    <property type="match status" value="1"/>
</dbReference>
<feature type="binding site" evidence="10">
    <location>
        <begin position="463"/>
        <end position="464"/>
    </location>
    <ligand>
        <name>substrate</name>
    </ligand>
</feature>
<dbReference type="Proteomes" id="UP000675781">
    <property type="component" value="Unassembled WGS sequence"/>
</dbReference>
<dbReference type="Pfam" id="PF00232">
    <property type="entry name" value="Glyco_hydro_1"/>
    <property type="match status" value="1"/>
</dbReference>
<accession>A0A941EK26</accession>
<evidence type="ECO:0000256" key="9">
    <source>
        <dbReference type="PIRSR" id="PIRSR617736-1"/>
    </source>
</evidence>
<evidence type="ECO:0000256" key="1">
    <source>
        <dbReference type="ARBA" id="ARBA00000448"/>
    </source>
</evidence>
<comment type="caution">
    <text evidence="13">The sequence shown here is derived from an EMBL/GenBank/DDBJ whole genome shotgun (WGS) entry which is preliminary data.</text>
</comment>
<evidence type="ECO:0000256" key="8">
    <source>
        <dbReference type="ARBA" id="ARBA00023326"/>
    </source>
</evidence>
<dbReference type="InterPro" id="IPR001360">
    <property type="entry name" value="Glyco_hydro_1"/>
</dbReference>
<keyword evidence="8" id="KW-0624">Polysaccharide degradation</keyword>
<dbReference type="PRINTS" id="PR00131">
    <property type="entry name" value="GLHYDRLASE1"/>
</dbReference>
<dbReference type="PANTHER" id="PTHR10353:SF36">
    <property type="entry name" value="LP05116P"/>
    <property type="match status" value="1"/>
</dbReference>